<gene>
    <name evidence="1" type="ORF">ERS007739_03600</name>
</gene>
<dbReference type="AlphaFoldDB" id="A0A916PCC3"/>
<evidence type="ECO:0000313" key="2">
    <source>
        <dbReference type="Proteomes" id="UP000039021"/>
    </source>
</evidence>
<accession>A0A916PCC3</accession>
<reference evidence="2" key="1">
    <citation type="submission" date="2015-03" db="EMBL/GenBank/DDBJ databases">
        <authorList>
            <consortium name="Pathogen Informatics"/>
        </authorList>
    </citation>
    <scope>NUCLEOTIDE SEQUENCE [LARGE SCALE GENOMIC DNA]</scope>
    <source>
        <strain evidence="2">N09902308</strain>
    </source>
</reference>
<dbReference type="Proteomes" id="UP000039021">
    <property type="component" value="Unassembled WGS sequence"/>
</dbReference>
<proteinExistence type="predicted"/>
<evidence type="ECO:0000313" key="1">
    <source>
        <dbReference type="EMBL" id="COZ29671.1"/>
    </source>
</evidence>
<protein>
    <submittedName>
        <fullName evidence="1">Uncharacterized protein</fullName>
    </submittedName>
</protein>
<dbReference type="EMBL" id="CSBK01001917">
    <property type="protein sequence ID" value="COZ29671.1"/>
    <property type="molecule type" value="Genomic_DNA"/>
</dbReference>
<sequence>MSLPTIKFSRWKGVAPATAERSVFASMRLNSRPSADTSRCTFDGKYRYSVPTATSARSATARICTAS</sequence>
<organism evidence="1 2">
    <name type="scientific">Mycobacterium tuberculosis</name>
    <dbReference type="NCBI Taxonomy" id="1773"/>
    <lineage>
        <taxon>Bacteria</taxon>
        <taxon>Bacillati</taxon>
        <taxon>Actinomycetota</taxon>
        <taxon>Actinomycetes</taxon>
        <taxon>Mycobacteriales</taxon>
        <taxon>Mycobacteriaceae</taxon>
        <taxon>Mycobacterium</taxon>
        <taxon>Mycobacterium tuberculosis complex</taxon>
    </lineage>
</organism>
<name>A0A916PCC3_MYCTX</name>
<comment type="caution">
    <text evidence="1">The sequence shown here is derived from an EMBL/GenBank/DDBJ whole genome shotgun (WGS) entry which is preliminary data.</text>
</comment>